<dbReference type="GO" id="GO:0006355">
    <property type="term" value="P:regulation of DNA-templated transcription"/>
    <property type="evidence" value="ECO:0007669"/>
    <property type="project" value="InterPro"/>
</dbReference>
<name>A0A820S5N1_9BILA</name>
<dbReference type="InterPro" id="IPR000504">
    <property type="entry name" value="RRM_dom"/>
</dbReference>
<keyword evidence="2 4" id="KW-0694">RNA-binding</keyword>
<evidence type="ECO:0000256" key="2">
    <source>
        <dbReference type="ARBA" id="ARBA00022884"/>
    </source>
</evidence>
<organism evidence="7 8">
    <name type="scientific">Rotaria magnacalcarata</name>
    <dbReference type="NCBI Taxonomy" id="392030"/>
    <lineage>
        <taxon>Eukaryota</taxon>
        <taxon>Metazoa</taxon>
        <taxon>Spiralia</taxon>
        <taxon>Gnathifera</taxon>
        <taxon>Rotifera</taxon>
        <taxon>Eurotatoria</taxon>
        <taxon>Bdelloidea</taxon>
        <taxon>Philodinida</taxon>
        <taxon>Philodinidae</taxon>
        <taxon>Rotaria</taxon>
    </lineage>
</organism>
<dbReference type="InterPro" id="IPR012677">
    <property type="entry name" value="Nucleotide-bd_a/b_plait_sf"/>
</dbReference>
<evidence type="ECO:0000313" key="8">
    <source>
        <dbReference type="Proteomes" id="UP000663866"/>
    </source>
</evidence>
<evidence type="ECO:0000256" key="4">
    <source>
        <dbReference type="PROSITE-ProRule" id="PRU00176"/>
    </source>
</evidence>
<proteinExistence type="predicted"/>
<feature type="region of interest" description="Disordered" evidence="5">
    <location>
        <begin position="86"/>
        <end position="106"/>
    </location>
</feature>
<feature type="non-terminal residue" evidence="7">
    <location>
        <position position="1"/>
    </location>
</feature>
<feature type="compositionally biased region" description="Low complexity" evidence="5">
    <location>
        <begin position="93"/>
        <end position="104"/>
    </location>
</feature>
<dbReference type="Gene3D" id="3.30.70.330">
    <property type="match status" value="2"/>
</dbReference>
<sequence>MVEQHLLGALSRMFSSIGQIKINRRTNKPWINLLRQKNNPYELSGMAFVTFEEEESVIAAVKKYNKQCIPTFNNAQIFVSEERKKPFEAESAQPTQRPRDQPQTIDSNKIFIGGLPTNMPEQVLFDKLRNVFLNVGKIKINRTTDKPWIVLFRQKDNKSQLSGNACITFEEEESVIEAIKKYHQKCVPALNNAHIDVQKYKVKNEETIGHVIPMPPKSLSAVRE</sequence>
<keyword evidence="3" id="KW-0539">Nucleus</keyword>
<dbReference type="EMBL" id="CAJOBG010045888">
    <property type="protein sequence ID" value="CAF4447728.1"/>
    <property type="molecule type" value="Genomic_DNA"/>
</dbReference>
<dbReference type="Proteomes" id="UP000663866">
    <property type="component" value="Unassembled WGS sequence"/>
</dbReference>
<dbReference type="PANTHER" id="PTHR23238">
    <property type="entry name" value="RNA BINDING PROTEIN"/>
    <property type="match status" value="1"/>
</dbReference>
<protein>
    <recommendedName>
        <fullName evidence="6">RRM domain-containing protein</fullName>
    </recommendedName>
</protein>
<keyword evidence="8" id="KW-1185">Reference proteome</keyword>
<dbReference type="CDD" id="cd00590">
    <property type="entry name" value="RRM_SF"/>
    <property type="match status" value="1"/>
</dbReference>
<reference evidence="7" key="1">
    <citation type="submission" date="2021-02" db="EMBL/GenBank/DDBJ databases">
        <authorList>
            <person name="Nowell W R."/>
        </authorList>
    </citation>
    <scope>NUCLEOTIDE SEQUENCE</scope>
</reference>
<evidence type="ECO:0000256" key="5">
    <source>
        <dbReference type="SAM" id="MobiDB-lite"/>
    </source>
</evidence>
<evidence type="ECO:0000313" key="7">
    <source>
        <dbReference type="EMBL" id="CAF4447728.1"/>
    </source>
</evidence>
<dbReference type="GO" id="GO:0003723">
    <property type="term" value="F:RNA binding"/>
    <property type="evidence" value="ECO:0007669"/>
    <property type="project" value="UniProtKB-UniRule"/>
</dbReference>
<evidence type="ECO:0000256" key="1">
    <source>
        <dbReference type="ARBA" id="ARBA00004123"/>
    </source>
</evidence>
<evidence type="ECO:0000256" key="3">
    <source>
        <dbReference type="ARBA" id="ARBA00023242"/>
    </source>
</evidence>
<dbReference type="InterPro" id="IPR034870">
    <property type="entry name" value="TET_fam"/>
</dbReference>
<dbReference type="GO" id="GO:0005634">
    <property type="term" value="C:nucleus"/>
    <property type="evidence" value="ECO:0007669"/>
    <property type="project" value="UniProtKB-SubCell"/>
</dbReference>
<feature type="domain" description="RRM" evidence="6">
    <location>
        <begin position="108"/>
        <end position="207"/>
    </location>
</feature>
<dbReference type="Pfam" id="PF00076">
    <property type="entry name" value="RRM_1"/>
    <property type="match status" value="1"/>
</dbReference>
<gene>
    <name evidence="7" type="ORF">OVN521_LOCUS37685</name>
</gene>
<dbReference type="SUPFAM" id="SSF54928">
    <property type="entry name" value="RNA-binding domain, RBD"/>
    <property type="match status" value="1"/>
</dbReference>
<dbReference type="InterPro" id="IPR035979">
    <property type="entry name" value="RBD_domain_sf"/>
</dbReference>
<comment type="subcellular location">
    <subcellularLocation>
        <location evidence="1">Nucleus</location>
    </subcellularLocation>
</comment>
<dbReference type="PROSITE" id="PS50102">
    <property type="entry name" value="RRM"/>
    <property type="match status" value="1"/>
</dbReference>
<comment type="caution">
    <text evidence="7">The sequence shown here is derived from an EMBL/GenBank/DDBJ whole genome shotgun (WGS) entry which is preliminary data.</text>
</comment>
<accession>A0A820S5N1</accession>
<dbReference type="AlphaFoldDB" id="A0A820S5N1"/>
<evidence type="ECO:0000259" key="6">
    <source>
        <dbReference type="PROSITE" id="PS50102"/>
    </source>
</evidence>